<comment type="caution">
    <text evidence="1">The sequence shown here is derived from an EMBL/GenBank/DDBJ whole genome shotgun (WGS) entry which is preliminary data.</text>
</comment>
<organism evidence="1 2">
    <name type="scientific">SAR324 cluster bacterium</name>
    <dbReference type="NCBI Taxonomy" id="2024889"/>
    <lineage>
        <taxon>Bacteria</taxon>
        <taxon>Deltaproteobacteria</taxon>
        <taxon>SAR324 cluster</taxon>
    </lineage>
</organism>
<dbReference type="Proteomes" id="UP000218113">
    <property type="component" value="Unassembled WGS sequence"/>
</dbReference>
<proteinExistence type="predicted"/>
<gene>
    <name evidence="1" type="ORF">COB67_05170</name>
</gene>
<evidence type="ECO:0000313" key="2">
    <source>
        <dbReference type="Proteomes" id="UP000218113"/>
    </source>
</evidence>
<evidence type="ECO:0000313" key="1">
    <source>
        <dbReference type="EMBL" id="PCI28976.1"/>
    </source>
</evidence>
<protein>
    <submittedName>
        <fullName evidence="1">Uncharacterized protein</fullName>
    </submittedName>
</protein>
<accession>A0A2A4T5R8</accession>
<dbReference type="EMBL" id="NVSR01000022">
    <property type="protein sequence ID" value="PCI28976.1"/>
    <property type="molecule type" value="Genomic_DNA"/>
</dbReference>
<dbReference type="AlphaFoldDB" id="A0A2A4T5R8"/>
<reference evidence="2" key="1">
    <citation type="submission" date="2017-08" db="EMBL/GenBank/DDBJ databases">
        <title>A dynamic microbial community with high functional redundancy inhabits the cold, oxic subseafloor aquifer.</title>
        <authorList>
            <person name="Tully B.J."/>
            <person name="Wheat C.G."/>
            <person name="Glazer B.T."/>
            <person name="Huber J.A."/>
        </authorList>
    </citation>
    <scope>NUCLEOTIDE SEQUENCE [LARGE SCALE GENOMIC DNA]</scope>
</reference>
<name>A0A2A4T5R8_9DELT</name>
<sequence>MKPIFLLITFLILTGVSVLPANPFASKFAKMKEKPTKLLAELTYKGYASIHRKYFAIIELDDKQYTLVVGDRLEGRTILRIRPQYLRYQIKDKIYQVPITTTYQ</sequence>